<dbReference type="InterPro" id="IPR021908">
    <property type="entry name" value="YfbK_C"/>
</dbReference>
<feature type="signal peptide" evidence="2">
    <location>
        <begin position="1"/>
        <end position="22"/>
    </location>
</feature>
<dbReference type="Pfam" id="PF00092">
    <property type="entry name" value="VWA"/>
    <property type="match status" value="1"/>
</dbReference>
<dbReference type="Gene3D" id="3.40.50.410">
    <property type="entry name" value="von Willebrand factor, type A domain"/>
    <property type="match status" value="1"/>
</dbReference>
<feature type="region of interest" description="Disordered" evidence="1">
    <location>
        <begin position="25"/>
        <end position="64"/>
    </location>
</feature>
<name>A0A1C4YI90_9ACTN</name>
<dbReference type="InterPro" id="IPR050934">
    <property type="entry name" value="ITIH"/>
</dbReference>
<organism evidence="4 5">
    <name type="scientific">Micromonospora mirobrigensis</name>
    <dbReference type="NCBI Taxonomy" id="262898"/>
    <lineage>
        <taxon>Bacteria</taxon>
        <taxon>Bacillati</taxon>
        <taxon>Actinomycetota</taxon>
        <taxon>Actinomycetes</taxon>
        <taxon>Micromonosporales</taxon>
        <taxon>Micromonosporaceae</taxon>
        <taxon>Micromonospora</taxon>
    </lineage>
</organism>
<dbReference type="RefSeq" id="WP_218104926.1">
    <property type="nucleotide sequence ID" value="NZ_FMCX01000004.1"/>
</dbReference>
<evidence type="ECO:0000259" key="3">
    <source>
        <dbReference type="PROSITE" id="PS50234"/>
    </source>
</evidence>
<keyword evidence="5" id="KW-1185">Reference proteome</keyword>
<evidence type="ECO:0000313" key="4">
    <source>
        <dbReference type="EMBL" id="SCF20398.1"/>
    </source>
</evidence>
<protein>
    <submittedName>
        <fullName evidence="4">Ca-activated chloride channel family protein</fullName>
    </submittedName>
</protein>
<dbReference type="Pfam" id="PF12034">
    <property type="entry name" value="YfbK_C"/>
    <property type="match status" value="1"/>
</dbReference>
<dbReference type="InterPro" id="IPR002035">
    <property type="entry name" value="VWF_A"/>
</dbReference>
<dbReference type="PROSITE" id="PS50234">
    <property type="entry name" value="VWFA"/>
    <property type="match status" value="1"/>
</dbReference>
<proteinExistence type="predicted"/>
<dbReference type="PROSITE" id="PS51257">
    <property type="entry name" value="PROKAR_LIPOPROTEIN"/>
    <property type="match status" value="1"/>
</dbReference>
<accession>A0A1C4YI90</accession>
<dbReference type="InterPro" id="IPR022156">
    <property type="entry name" value="Uncharacterised_YfbK_N"/>
</dbReference>
<dbReference type="PANTHER" id="PTHR10338:SF108">
    <property type="entry name" value="INTER-ALPHA-TRYPSIN INHIBITOR HEAVY CHAIN H4-LIKE PROTEIN"/>
    <property type="match status" value="1"/>
</dbReference>
<dbReference type="EMBL" id="FMCX01000004">
    <property type="protein sequence ID" value="SCF20398.1"/>
    <property type="molecule type" value="Genomic_DNA"/>
</dbReference>
<dbReference type="SUPFAM" id="SSF53300">
    <property type="entry name" value="vWA-like"/>
    <property type="match status" value="1"/>
</dbReference>
<dbReference type="Proteomes" id="UP000199504">
    <property type="component" value="Unassembled WGS sequence"/>
</dbReference>
<evidence type="ECO:0000313" key="5">
    <source>
        <dbReference type="Proteomes" id="UP000199504"/>
    </source>
</evidence>
<evidence type="ECO:0000256" key="2">
    <source>
        <dbReference type="SAM" id="SignalP"/>
    </source>
</evidence>
<sequence length="492" mass="53268">MVHRRRMALLSGVLLAAMSVTACSAGGPTGRGSNADRPAPAPYREEGAAVGDGDTQTRQDARSTFGVDVDTASYGYTRRLVRDGRLPRPAEVRPEEFVNSFRQDYPEPAGDGFAIHTDGARLPRDAEAGGQTRLLRVGLQTRSEDARTRPDAALTFVVDVSGSMDEPGRLDLVKDALHTLVDQLRPTDSIAIVEFSDEARVVREMTRVSDSGALHDAVDALHTRSSTNLEAGLTLGYRVARDGFRAGGTNRVIVLSDGLANVGSTDAEPILRRVRAEAEKQIAMLGVGVGSEYGDELMEQLADRGDGFAVYVSDPGQARKVFVEQLPATLAVRALDAKVQVTFEKDTVRSYRLVGYDNRAVADEDFRDDRVDGGEVGPGHSVTALYEVRLADGVQASARAARVQVRWADPRSREPAETYASVSVADLDRDFTEASARLRTCYAAAWFAQALRQDRPAHLDELATIADRAAAETDDGDVRDLGRVIRAADELR</sequence>
<dbReference type="SMART" id="SM00327">
    <property type="entry name" value="VWA"/>
    <property type="match status" value="1"/>
</dbReference>
<dbReference type="PANTHER" id="PTHR10338">
    <property type="entry name" value="INTER-ALPHA-TRYPSIN INHIBITOR HEAVY CHAIN FAMILY MEMBER"/>
    <property type="match status" value="1"/>
</dbReference>
<reference evidence="5" key="1">
    <citation type="submission" date="2016-06" db="EMBL/GenBank/DDBJ databases">
        <authorList>
            <person name="Varghese N."/>
            <person name="Submissions Spin"/>
        </authorList>
    </citation>
    <scope>NUCLEOTIDE SEQUENCE [LARGE SCALE GENOMIC DNA]</scope>
    <source>
        <strain evidence="5">DSM 44830</strain>
    </source>
</reference>
<dbReference type="STRING" id="262898.GA0070564_10499"/>
<dbReference type="Pfam" id="PF12450">
    <property type="entry name" value="vWF_A"/>
    <property type="match status" value="1"/>
</dbReference>
<keyword evidence="2" id="KW-0732">Signal</keyword>
<feature type="domain" description="VWFA" evidence="3">
    <location>
        <begin position="153"/>
        <end position="326"/>
    </location>
</feature>
<gene>
    <name evidence="4" type="ORF">GA0070564_10499</name>
</gene>
<evidence type="ECO:0000256" key="1">
    <source>
        <dbReference type="SAM" id="MobiDB-lite"/>
    </source>
</evidence>
<dbReference type="AlphaFoldDB" id="A0A1C4YI90"/>
<feature type="chain" id="PRO_5038566605" evidence="2">
    <location>
        <begin position="23"/>
        <end position="492"/>
    </location>
</feature>
<dbReference type="InterPro" id="IPR036465">
    <property type="entry name" value="vWFA_dom_sf"/>
</dbReference>